<name>A0A975BYW3_9BACT</name>
<sequence>MIIEYQQIEKFPDCVRHGKETRLFSRTEDSPRRKNPGFSPVRRVCPAFDLLNINKCRGIPL</sequence>
<accession>A0A975BYW3</accession>
<protein>
    <submittedName>
        <fullName evidence="1">Uncharacterized protein</fullName>
    </submittedName>
</protein>
<organism evidence="1 2">
    <name type="scientific">Desulfonema magnum</name>
    <dbReference type="NCBI Taxonomy" id="45655"/>
    <lineage>
        <taxon>Bacteria</taxon>
        <taxon>Pseudomonadati</taxon>
        <taxon>Thermodesulfobacteriota</taxon>
        <taxon>Desulfobacteria</taxon>
        <taxon>Desulfobacterales</taxon>
        <taxon>Desulfococcaceae</taxon>
        <taxon>Desulfonema</taxon>
    </lineage>
</organism>
<dbReference type="EMBL" id="CP061800">
    <property type="protein sequence ID" value="QTA93520.1"/>
    <property type="molecule type" value="Genomic_DNA"/>
</dbReference>
<dbReference type="KEGG" id="dmm:dnm_096220"/>
<dbReference type="Proteomes" id="UP000663722">
    <property type="component" value="Chromosome"/>
</dbReference>
<proteinExistence type="predicted"/>
<reference evidence="1" key="1">
    <citation type="journal article" date="2021" name="Microb. Physiol.">
        <title>Proteogenomic Insights into the Physiology of Marine, Sulfate-Reducing, Filamentous Desulfonema limicola and Desulfonema magnum.</title>
        <authorList>
            <person name="Schnaars V."/>
            <person name="Wohlbrand L."/>
            <person name="Scheve S."/>
            <person name="Hinrichs C."/>
            <person name="Reinhardt R."/>
            <person name="Rabus R."/>
        </authorList>
    </citation>
    <scope>NUCLEOTIDE SEQUENCE</scope>
    <source>
        <strain evidence="1">4be13</strain>
    </source>
</reference>
<gene>
    <name evidence="1" type="ORF">dnm_096220</name>
</gene>
<evidence type="ECO:0000313" key="1">
    <source>
        <dbReference type="EMBL" id="QTA93520.1"/>
    </source>
</evidence>
<dbReference type="AlphaFoldDB" id="A0A975BYW3"/>
<keyword evidence="2" id="KW-1185">Reference proteome</keyword>
<evidence type="ECO:0000313" key="2">
    <source>
        <dbReference type="Proteomes" id="UP000663722"/>
    </source>
</evidence>